<keyword evidence="3" id="KW-1185">Reference proteome</keyword>
<dbReference type="Proteomes" id="UP000606044">
    <property type="component" value="Unassembled WGS sequence"/>
</dbReference>
<accession>A0A917BJA1</accession>
<evidence type="ECO:0000313" key="2">
    <source>
        <dbReference type="EMBL" id="GGF44538.1"/>
    </source>
</evidence>
<feature type="region of interest" description="Disordered" evidence="1">
    <location>
        <begin position="1"/>
        <end position="94"/>
    </location>
</feature>
<organism evidence="2 3">
    <name type="scientific">Azorhizobium oxalatiphilum</name>
    <dbReference type="NCBI Taxonomy" id="980631"/>
    <lineage>
        <taxon>Bacteria</taxon>
        <taxon>Pseudomonadati</taxon>
        <taxon>Pseudomonadota</taxon>
        <taxon>Alphaproteobacteria</taxon>
        <taxon>Hyphomicrobiales</taxon>
        <taxon>Xanthobacteraceae</taxon>
        <taxon>Azorhizobium</taxon>
    </lineage>
</organism>
<dbReference type="AlphaFoldDB" id="A0A917BJA1"/>
<feature type="compositionally biased region" description="Basic residues" evidence="1">
    <location>
        <begin position="36"/>
        <end position="47"/>
    </location>
</feature>
<comment type="caution">
    <text evidence="2">The sequence shown here is derived from an EMBL/GenBank/DDBJ whole genome shotgun (WGS) entry which is preliminary data.</text>
</comment>
<proteinExistence type="predicted"/>
<reference evidence="2" key="1">
    <citation type="journal article" date="2014" name="Int. J. Syst. Evol. Microbiol.">
        <title>Complete genome sequence of Corynebacterium casei LMG S-19264T (=DSM 44701T), isolated from a smear-ripened cheese.</title>
        <authorList>
            <consortium name="US DOE Joint Genome Institute (JGI-PGF)"/>
            <person name="Walter F."/>
            <person name="Albersmeier A."/>
            <person name="Kalinowski J."/>
            <person name="Ruckert C."/>
        </authorList>
    </citation>
    <scope>NUCLEOTIDE SEQUENCE</scope>
    <source>
        <strain evidence="2">CCM 7897</strain>
    </source>
</reference>
<protein>
    <submittedName>
        <fullName evidence="2">Uncharacterized protein</fullName>
    </submittedName>
</protein>
<sequence length="94" mass="9966">MGLARPAQIGAKARSQIQSITVKSGEGASSWVGGRGHTHSLGTKKRSLPCTPQPQGHTVLTLKLTKEVQGGTRRGQPSTYPPRQPPDVQESTVL</sequence>
<reference evidence="2" key="2">
    <citation type="submission" date="2020-09" db="EMBL/GenBank/DDBJ databases">
        <authorList>
            <person name="Sun Q."/>
            <person name="Sedlacek I."/>
        </authorList>
    </citation>
    <scope>NUCLEOTIDE SEQUENCE</scope>
    <source>
        <strain evidence="2">CCM 7897</strain>
    </source>
</reference>
<name>A0A917BJA1_9HYPH</name>
<evidence type="ECO:0000313" key="3">
    <source>
        <dbReference type="Proteomes" id="UP000606044"/>
    </source>
</evidence>
<dbReference type="EMBL" id="BMCT01000001">
    <property type="protein sequence ID" value="GGF44538.1"/>
    <property type="molecule type" value="Genomic_DNA"/>
</dbReference>
<evidence type="ECO:0000256" key="1">
    <source>
        <dbReference type="SAM" id="MobiDB-lite"/>
    </source>
</evidence>
<gene>
    <name evidence="2" type="ORF">GCM10007301_00120</name>
</gene>